<evidence type="ECO:0000256" key="1">
    <source>
        <dbReference type="SAM" id="MobiDB-lite"/>
    </source>
</evidence>
<organism evidence="2 3">
    <name type="scientific">Shewanella zhuhaiensis</name>
    <dbReference type="NCBI Taxonomy" id="2919576"/>
    <lineage>
        <taxon>Bacteria</taxon>
        <taxon>Pseudomonadati</taxon>
        <taxon>Pseudomonadota</taxon>
        <taxon>Gammaproteobacteria</taxon>
        <taxon>Alteromonadales</taxon>
        <taxon>Shewanellaceae</taxon>
        <taxon>Shewanella</taxon>
    </lineage>
</organism>
<name>A0AAJ1BHY5_9GAMM</name>
<reference evidence="2 3" key="1">
    <citation type="submission" date="2022-02" db="EMBL/GenBank/DDBJ databases">
        <title>The genome sequence of Shewanella sp. 3B26.</title>
        <authorList>
            <person name="Du J."/>
        </authorList>
    </citation>
    <scope>NUCLEOTIDE SEQUENCE [LARGE SCALE GENOMIC DNA]</scope>
    <source>
        <strain evidence="2 3">3B26</strain>
    </source>
</reference>
<feature type="region of interest" description="Disordered" evidence="1">
    <location>
        <begin position="58"/>
        <end position="90"/>
    </location>
</feature>
<evidence type="ECO:0000313" key="2">
    <source>
        <dbReference type="EMBL" id="MCH4295111.1"/>
    </source>
</evidence>
<accession>A0AAJ1BHY5</accession>
<keyword evidence="3" id="KW-1185">Reference proteome</keyword>
<dbReference type="EMBL" id="JAKUDL010000004">
    <property type="protein sequence ID" value="MCH4295111.1"/>
    <property type="molecule type" value="Genomic_DNA"/>
</dbReference>
<evidence type="ECO:0000313" key="3">
    <source>
        <dbReference type="Proteomes" id="UP001297581"/>
    </source>
</evidence>
<dbReference type="AlphaFoldDB" id="A0AAJ1BHY5"/>
<feature type="compositionally biased region" description="Basic and acidic residues" evidence="1">
    <location>
        <begin position="112"/>
        <end position="123"/>
    </location>
</feature>
<feature type="region of interest" description="Disordered" evidence="1">
    <location>
        <begin position="112"/>
        <end position="135"/>
    </location>
</feature>
<proteinExistence type="predicted"/>
<gene>
    <name evidence="2" type="ORF">MJ923_12445</name>
</gene>
<comment type="caution">
    <text evidence="2">The sequence shown here is derived from an EMBL/GenBank/DDBJ whole genome shotgun (WGS) entry which is preliminary data.</text>
</comment>
<feature type="compositionally biased region" description="Polar residues" evidence="1">
    <location>
        <begin position="60"/>
        <end position="76"/>
    </location>
</feature>
<protein>
    <submittedName>
        <fullName evidence="2">Uncharacterized protein</fullName>
    </submittedName>
</protein>
<dbReference type="RefSeq" id="WP_240591376.1">
    <property type="nucleotide sequence ID" value="NZ_JAKUDL010000004.1"/>
</dbReference>
<dbReference type="Proteomes" id="UP001297581">
    <property type="component" value="Unassembled WGS sequence"/>
</dbReference>
<sequence length="201" mass="22284">MSTIPLAPSAAPNHLKFALFLCFSLLTPWAVAGEYQSLIEPGQNTKSTEPEALARLDASKGQSSVTKQSTLSNQSALPEKPAAIDSQGRQLSIPHAAQPGMEFSGRDYVDHAKKQGRRSDNNRPKRRVSSKTVAARSYVADDPNCRWLDNRMGQLEKLLTSRGAGEHHGDELKARQKEWRCLKCGSNGPRQGDHDRCMYRR</sequence>